<evidence type="ECO:0000256" key="2">
    <source>
        <dbReference type="ARBA" id="ARBA00005745"/>
    </source>
</evidence>
<proteinExistence type="inferred from homology"/>
<keyword evidence="6 8" id="KW-0472">Membrane</keyword>
<name>A0A2U8E2U9_9BACT</name>
<evidence type="ECO:0000256" key="5">
    <source>
        <dbReference type="ARBA" id="ARBA00022989"/>
    </source>
</evidence>
<dbReference type="InterPro" id="IPR042094">
    <property type="entry name" value="T2SS_GspF_sf"/>
</dbReference>
<evidence type="ECO:0000256" key="6">
    <source>
        <dbReference type="ARBA" id="ARBA00023136"/>
    </source>
</evidence>
<dbReference type="InterPro" id="IPR018076">
    <property type="entry name" value="T2SS_GspF_dom"/>
</dbReference>
<dbReference type="Pfam" id="PF00482">
    <property type="entry name" value="T2SSF"/>
    <property type="match status" value="2"/>
</dbReference>
<feature type="region of interest" description="Disordered" evidence="7">
    <location>
        <begin position="1"/>
        <end position="90"/>
    </location>
</feature>
<dbReference type="PANTHER" id="PTHR30012">
    <property type="entry name" value="GENERAL SECRETION PATHWAY PROTEIN"/>
    <property type="match status" value="1"/>
</dbReference>
<feature type="transmembrane region" description="Helical" evidence="8">
    <location>
        <begin position="245"/>
        <end position="264"/>
    </location>
</feature>
<dbReference type="OrthoDB" id="9805682at2"/>
<dbReference type="Gene3D" id="1.20.81.30">
    <property type="entry name" value="Type II secretion system (T2SS), domain F"/>
    <property type="match status" value="2"/>
</dbReference>
<evidence type="ECO:0000313" key="10">
    <source>
        <dbReference type="EMBL" id="AWI09115.1"/>
    </source>
</evidence>
<dbReference type="PANTHER" id="PTHR30012:SF0">
    <property type="entry name" value="TYPE II SECRETION SYSTEM PROTEIN F-RELATED"/>
    <property type="match status" value="1"/>
</dbReference>
<dbReference type="InterPro" id="IPR003004">
    <property type="entry name" value="GspF/PilC"/>
</dbReference>
<protein>
    <submittedName>
        <fullName evidence="10">Secretion system protein</fullName>
    </submittedName>
</protein>
<keyword evidence="3" id="KW-1003">Cell membrane</keyword>
<feature type="domain" description="Type II secretion system protein GspF" evidence="9">
    <location>
        <begin position="95"/>
        <end position="218"/>
    </location>
</feature>
<comment type="similarity">
    <text evidence="2">Belongs to the GSP F family.</text>
</comment>
<evidence type="ECO:0000256" key="8">
    <source>
        <dbReference type="SAM" id="Phobius"/>
    </source>
</evidence>
<dbReference type="AlphaFoldDB" id="A0A2U8E2U9"/>
<dbReference type="GO" id="GO:0005886">
    <property type="term" value="C:plasma membrane"/>
    <property type="evidence" value="ECO:0007669"/>
    <property type="project" value="UniProtKB-SubCell"/>
</dbReference>
<reference evidence="10 11" key="1">
    <citation type="journal article" date="2018" name="Syst. Appl. Microbiol.">
        <title>Ereboglobus luteus gen. nov. sp. nov. from cockroach guts, and new insights into the oxygen relationship of the genera Opitutus and Didymococcus (Verrucomicrobia: Opitutaceae).</title>
        <authorList>
            <person name="Tegtmeier D."/>
            <person name="Belitz A."/>
            <person name="Radek R."/>
            <person name="Heimerl T."/>
            <person name="Brune A."/>
        </authorList>
    </citation>
    <scope>NUCLEOTIDE SEQUENCE [LARGE SCALE GENOMIC DNA]</scope>
    <source>
        <strain evidence="10 11">Ho45</strain>
    </source>
</reference>
<evidence type="ECO:0000313" key="11">
    <source>
        <dbReference type="Proteomes" id="UP000244896"/>
    </source>
</evidence>
<evidence type="ECO:0000256" key="1">
    <source>
        <dbReference type="ARBA" id="ARBA00004651"/>
    </source>
</evidence>
<dbReference type="Proteomes" id="UP000244896">
    <property type="component" value="Chromosome"/>
</dbReference>
<dbReference type="EMBL" id="CP023004">
    <property type="protein sequence ID" value="AWI09115.1"/>
    <property type="molecule type" value="Genomic_DNA"/>
</dbReference>
<keyword evidence="11" id="KW-1185">Reference proteome</keyword>
<sequence>MPAYTYTARDRSGQTVTSTLEAPSRKDALRHLTARGLQPQRIEEVTAGGAVIAKPAKSKAARSGAAASSPKQSSPSRGSKSKKPKPLSKKEQLPFLEALSDLVSSGLSAGESLRMLSQRIREPKLRFLCSSLWERIGEGATLSRAMAEFPQVFDTSAINLIQAGEATGGLSEVLTRLIAHYNEQNELRRQFVSALAYPILLLTVAFGVILFFMFFLMPRMQGLFNSLGGKLPASTRLMVGMSDFALHYGIFVVGAAIFGAIAFWRWRKTARGRHATDGWLLKLPLTKNFSMSQSVLAFSQTLSILLENGITTTDALKITERQIGNTVHREAFGDASAHVMEGEALSSALQRTDCFPPLVLDQLAIGENTGSIVPSLKKISNSYRKIVSAQLNFFMKVITSVMLGGTFVFVGFIAFAIVSAIFTLSGSFRM</sequence>
<feature type="transmembrane region" description="Helical" evidence="8">
    <location>
        <begin position="393"/>
        <end position="422"/>
    </location>
</feature>
<feature type="compositionally biased region" description="Low complexity" evidence="7">
    <location>
        <begin position="61"/>
        <end position="78"/>
    </location>
</feature>
<comment type="subcellular location">
    <subcellularLocation>
        <location evidence="1">Cell membrane</location>
        <topology evidence="1">Multi-pass membrane protein</topology>
    </subcellularLocation>
</comment>
<evidence type="ECO:0000256" key="3">
    <source>
        <dbReference type="ARBA" id="ARBA00022475"/>
    </source>
</evidence>
<evidence type="ECO:0000256" key="4">
    <source>
        <dbReference type="ARBA" id="ARBA00022692"/>
    </source>
</evidence>
<dbReference type="PRINTS" id="PR00812">
    <property type="entry name" value="BCTERIALGSPF"/>
</dbReference>
<feature type="domain" description="Type II secretion system protein GspF" evidence="9">
    <location>
        <begin position="298"/>
        <end position="418"/>
    </location>
</feature>
<feature type="transmembrane region" description="Helical" evidence="8">
    <location>
        <begin position="194"/>
        <end position="217"/>
    </location>
</feature>
<accession>A0A2U8E2U9</accession>
<dbReference type="KEGG" id="elut:CKA38_07575"/>
<evidence type="ECO:0000256" key="7">
    <source>
        <dbReference type="SAM" id="MobiDB-lite"/>
    </source>
</evidence>
<evidence type="ECO:0000259" key="9">
    <source>
        <dbReference type="Pfam" id="PF00482"/>
    </source>
</evidence>
<organism evidence="10 11">
    <name type="scientific">Ereboglobus luteus</name>
    <dbReference type="NCBI Taxonomy" id="1796921"/>
    <lineage>
        <taxon>Bacteria</taxon>
        <taxon>Pseudomonadati</taxon>
        <taxon>Verrucomicrobiota</taxon>
        <taxon>Opitutia</taxon>
        <taxon>Opitutales</taxon>
        <taxon>Opitutaceae</taxon>
        <taxon>Ereboglobus</taxon>
    </lineage>
</organism>
<dbReference type="RefSeq" id="WP_108824929.1">
    <property type="nucleotide sequence ID" value="NZ_CP023004.1"/>
</dbReference>
<keyword evidence="4 8" id="KW-0812">Transmembrane</keyword>
<keyword evidence="5 8" id="KW-1133">Transmembrane helix</keyword>
<gene>
    <name evidence="10" type="ORF">CKA38_07575</name>
</gene>